<protein>
    <submittedName>
        <fullName evidence="3">Tetratricopeptide repeat-containing protein</fullName>
    </submittedName>
</protein>
<dbReference type="SMART" id="SM00028">
    <property type="entry name" value="TPR"/>
    <property type="match status" value="3"/>
</dbReference>
<feature type="repeat" description="TPR" evidence="1">
    <location>
        <begin position="80"/>
        <end position="113"/>
    </location>
</feature>
<dbReference type="Gene3D" id="1.25.40.10">
    <property type="entry name" value="Tetratricopeptide repeat domain"/>
    <property type="match status" value="2"/>
</dbReference>
<feature type="chain" id="PRO_5034851704" evidence="2">
    <location>
        <begin position="26"/>
        <end position="194"/>
    </location>
</feature>
<sequence length="194" mass="21032">MMKHILFLLLVAACLLSGCSGGVVKANVSSNPTGVSGKLNREAELAYAKAHVLWKNGVCENPAKAAGLLREALRLEPEYGEAWLRRGRLLIQFAEYEAAVRDLDKAVRYYPKSISYAYRGYAEFGLGNYLGAQKNYDMALDLDSANGTAWNFLGELLIAELKVDEGCEALAEGAELGFNAPYDDALASGVCVQN</sequence>
<dbReference type="GO" id="GO:0045892">
    <property type="term" value="P:negative regulation of DNA-templated transcription"/>
    <property type="evidence" value="ECO:0007669"/>
    <property type="project" value="InterPro"/>
</dbReference>
<dbReference type="PROSITE" id="PS51257">
    <property type="entry name" value="PROKAR_LIPOPROTEIN"/>
    <property type="match status" value="1"/>
</dbReference>
<dbReference type="EMBL" id="FQZR01000006">
    <property type="protein sequence ID" value="SHJ48722.1"/>
    <property type="molecule type" value="Genomic_DNA"/>
</dbReference>
<dbReference type="SUPFAM" id="SSF48452">
    <property type="entry name" value="TPR-like"/>
    <property type="match status" value="1"/>
</dbReference>
<organism evidence="3 4">
    <name type="scientific">Halodesulfovibrio aestuarii</name>
    <dbReference type="NCBI Taxonomy" id="126333"/>
    <lineage>
        <taxon>Bacteria</taxon>
        <taxon>Pseudomonadati</taxon>
        <taxon>Thermodesulfobacteriota</taxon>
        <taxon>Desulfovibrionia</taxon>
        <taxon>Desulfovibrionales</taxon>
        <taxon>Desulfovibrionaceae</taxon>
        <taxon>Halodesulfovibrio</taxon>
    </lineage>
</organism>
<dbReference type="AlphaFoldDB" id="A0A8G2CB72"/>
<reference evidence="3 4" key="1">
    <citation type="submission" date="2016-11" db="EMBL/GenBank/DDBJ databases">
        <authorList>
            <person name="Varghese N."/>
            <person name="Submissions S."/>
        </authorList>
    </citation>
    <scope>NUCLEOTIDE SEQUENCE [LARGE SCALE GENOMIC DNA]</scope>
    <source>
        <strain evidence="3 4">DSM 17919</strain>
    </source>
</reference>
<dbReference type="PANTHER" id="PTHR44749">
    <property type="entry name" value="SUPPRESSOR OF RPS4-RLD 1"/>
    <property type="match status" value="1"/>
</dbReference>
<evidence type="ECO:0000313" key="3">
    <source>
        <dbReference type="EMBL" id="SHJ48722.1"/>
    </source>
</evidence>
<evidence type="ECO:0000313" key="4">
    <source>
        <dbReference type="Proteomes" id="UP000184001"/>
    </source>
</evidence>
<dbReference type="PANTHER" id="PTHR44749:SF1">
    <property type="entry name" value="TETRATRICOPEPTIDE-LIKE HELICAL DOMAIN-CONTAINING PROTEIN"/>
    <property type="match status" value="1"/>
</dbReference>
<proteinExistence type="predicted"/>
<dbReference type="InterPro" id="IPR044650">
    <property type="entry name" value="SRFR1-like"/>
</dbReference>
<dbReference type="InterPro" id="IPR019734">
    <property type="entry name" value="TPR_rpt"/>
</dbReference>
<keyword evidence="2" id="KW-0732">Signal</keyword>
<dbReference type="PROSITE" id="PS50005">
    <property type="entry name" value="TPR"/>
    <property type="match status" value="1"/>
</dbReference>
<accession>A0A8G2CB72</accession>
<comment type="caution">
    <text evidence="3">The sequence shown here is derived from an EMBL/GenBank/DDBJ whole genome shotgun (WGS) entry which is preliminary data.</text>
</comment>
<dbReference type="Pfam" id="PF14559">
    <property type="entry name" value="TPR_19"/>
    <property type="match status" value="1"/>
</dbReference>
<feature type="signal peptide" evidence="2">
    <location>
        <begin position="1"/>
        <end position="25"/>
    </location>
</feature>
<dbReference type="RefSeq" id="WP_019999797.1">
    <property type="nucleotide sequence ID" value="NZ_CP192217.1"/>
</dbReference>
<name>A0A8G2CB72_9BACT</name>
<dbReference type="Proteomes" id="UP000184001">
    <property type="component" value="Unassembled WGS sequence"/>
</dbReference>
<gene>
    <name evidence="3" type="ORF">SAMN05660830_02561</name>
</gene>
<evidence type="ECO:0000256" key="1">
    <source>
        <dbReference type="PROSITE-ProRule" id="PRU00339"/>
    </source>
</evidence>
<evidence type="ECO:0000256" key="2">
    <source>
        <dbReference type="SAM" id="SignalP"/>
    </source>
</evidence>
<dbReference type="Pfam" id="PF13432">
    <property type="entry name" value="TPR_16"/>
    <property type="match status" value="1"/>
</dbReference>
<keyword evidence="1" id="KW-0802">TPR repeat</keyword>
<dbReference type="InterPro" id="IPR011990">
    <property type="entry name" value="TPR-like_helical_dom_sf"/>
</dbReference>